<dbReference type="Gene3D" id="1.20.1250.20">
    <property type="entry name" value="MFS general substrate transporter like domains"/>
    <property type="match status" value="2"/>
</dbReference>
<dbReference type="PANTHER" id="PTHR11654">
    <property type="entry name" value="OLIGOPEPTIDE TRANSPORTER-RELATED"/>
    <property type="match status" value="1"/>
</dbReference>
<keyword evidence="6 7" id="KW-0472">Membrane</keyword>
<dbReference type="EMBL" id="BGPR01000841">
    <property type="protein sequence ID" value="GBM37469.1"/>
    <property type="molecule type" value="Genomic_DNA"/>
</dbReference>
<sequence>MPKDQDKSKSRYPYGVVLFLFWVFCERYCFFCYQTITTLYFTEELYLSRTTSASIFHAFLTISYFVPLLGGILADAWLGSFWTIIHISMIYAIGNILSCLSAFPLSLNSRKALSFAGLLLAGIGTGGTKPCNPVFGGDQFEDDQVTQRHHFFSVFYAVTNAAAITSTFLTPQLRGDFECFAEDTCYALAFGFSAVIFIMSLTVFSVCKPFYKTPPAEGSAFVSVFKCIARALVRKTRSKGETKEHWLDYANDKYDKELIHDIKSFIRVFRMFIPLPIFWALFAQQGSTWLLQAASMDGEVMGFRIKPDHMQLVNPVLIVVMMPLFEYVIYPALSELRLCRRPLQKMVAGGLLTAIAFIMSGFIQLQIEANLPDKMPPGIAEVSILNNSPCLLDIQGDRKYDLKPFKERVIRVPMGTKKRWEITPSHCFVTKGSYAHFNFNVQFMKMLVTISNDALYVKVSGKKRTNTVPPAMRIFFSTDYVFNDNETDSFLVEGTSKSYYATPLALSHPVSVGTTQFLIIHPGEYRIYLPYNGTLHQNEPIGRATFKRGGGYIVGIFQDSQQNISKLSLFSIIPPYSVPLLYQLPQIFVVSAGEIMFVVTGLEFAYSQAPYSLKSVVQSIWLIAHAIGNLLVISIENFFAFEKQSNQFFMYAALLTSSMLVFAILGHFYRYVDDR</sequence>
<gene>
    <name evidence="8" type="primary">SLC15A2_2</name>
    <name evidence="8" type="ORF">AVEN_263143_1</name>
</gene>
<dbReference type="Pfam" id="PF00854">
    <property type="entry name" value="PTR2"/>
    <property type="match status" value="2"/>
</dbReference>
<keyword evidence="4" id="KW-0571">Peptide transport</keyword>
<feature type="transmembrane region" description="Helical" evidence="7">
    <location>
        <begin position="12"/>
        <end position="33"/>
    </location>
</feature>
<reference evidence="8 9" key="1">
    <citation type="journal article" date="2019" name="Sci. Rep.">
        <title>Orb-weaving spider Araneus ventricosus genome elucidates the spidroin gene catalogue.</title>
        <authorList>
            <person name="Kono N."/>
            <person name="Nakamura H."/>
            <person name="Ohtoshi R."/>
            <person name="Moran D.A.P."/>
            <person name="Shinohara A."/>
            <person name="Yoshida Y."/>
            <person name="Fujiwara M."/>
            <person name="Mori M."/>
            <person name="Tomita M."/>
            <person name="Arakawa K."/>
        </authorList>
    </citation>
    <scope>NUCLEOTIDE SEQUENCE [LARGE SCALE GENOMIC DNA]</scope>
</reference>
<feature type="transmembrane region" description="Helical" evidence="7">
    <location>
        <begin position="648"/>
        <end position="669"/>
    </location>
</feature>
<evidence type="ECO:0000313" key="9">
    <source>
        <dbReference type="Proteomes" id="UP000499080"/>
    </source>
</evidence>
<keyword evidence="4" id="KW-0653">Protein transport</keyword>
<keyword evidence="9" id="KW-1185">Reference proteome</keyword>
<evidence type="ECO:0000313" key="8">
    <source>
        <dbReference type="EMBL" id="GBM37469.1"/>
    </source>
</evidence>
<evidence type="ECO:0000256" key="5">
    <source>
        <dbReference type="ARBA" id="ARBA00022989"/>
    </source>
</evidence>
<name>A0A4Y2FAS8_ARAVE</name>
<evidence type="ECO:0000256" key="7">
    <source>
        <dbReference type="SAM" id="Phobius"/>
    </source>
</evidence>
<feature type="transmembrane region" description="Helical" evidence="7">
    <location>
        <begin position="312"/>
        <end position="333"/>
    </location>
</feature>
<proteinExistence type="inferred from homology"/>
<feature type="transmembrane region" description="Helical" evidence="7">
    <location>
        <begin position="54"/>
        <end position="74"/>
    </location>
</feature>
<comment type="subcellular location">
    <subcellularLocation>
        <location evidence="1">Membrane</location>
        <topology evidence="1">Multi-pass membrane protein</topology>
    </subcellularLocation>
</comment>
<dbReference type="GO" id="GO:0022857">
    <property type="term" value="F:transmembrane transporter activity"/>
    <property type="evidence" value="ECO:0007669"/>
    <property type="project" value="InterPro"/>
</dbReference>
<evidence type="ECO:0000256" key="1">
    <source>
        <dbReference type="ARBA" id="ARBA00004141"/>
    </source>
</evidence>
<feature type="transmembrane region" description="Helical" evidence="7">
    <location>
        <begin position="185"/>
        <end position="204"/>
    </location>
</feature>
<dbReference type="InterPro" id="IPR036259">
    <property type="entry name" value="MFS_trans_sf"/>
</dbReference>
<dbReference type="AlphaFoldDB" id="A0A4Y2FAS8"/>
<comment type="similarity">
    <text evidence="2">Belongs to the major facilitator superfamily. Proton-dependent oligopeptide transporter (POT/PTR) (TC 2.A.17) family.</text>
</comment>
<feature type="transmembrane region" description="Helical" evidence="7">
    <location>
        <begin position="150"/>
        <end position="173"/>
    </location>
</feature>
<accession>A0A4Y2FAS8</accession>
<dbReference type="GO" id="GO:0016020">
    <property type="term" value="C:membrane"/>
    <property type="evidence" value="ECO:0007669"/>
    <property type="project" value="UniProtKB-SubCell"/>
</dbReference>
<dbReference type="GO" id="GO:0006857">
    <property type="term" value="P:oligopeptide transport"/>
    <property type="evidence" value="ECO:0007669"/>
    <property type="project" value="InterPro"/>
</dbReference>
<comment type="caution">
    <text evidence="8">The sequence shown here is derived from an EMBL/GenBank/DDBJ whole genome shotgun (WGS) entry which is preliminary data.</text>
</comment>
<keyword evidence="5 7" id="KW-1133">Transmembrane helix</keyword>
<feature type="transmembrane region" description="Helical" evidence="7">
    <location>
        <begin position="345"/>
        <end position="365"/>
    </location>
</feature>
<evidence type="ECO:0000256" key="4">
    <source>
        <dbReference type="ARBA" id="ARBA00022856"/>
    </source>
</evidence>
<evidence type="ECO:0000256" key="3">
    <source>
        <dbReference type="ARBA" id="ARBA00022692"/>
    </source>
</evidence>
<dbReference type="InterPro" id="IPR018456">
    <property type="entry name" value="PTR2_symporter_CS"/>
</dbReference>
<dbReference type="Proteomes" id="UP000499080">
    <property type="component" value="Unassembled WGS sequence"/>
</dbReference>
<feature type="transmembrane region" description="Helical" evidence="7">
    <location>
        <begin position="272"/>
        <end position="292"/>
    </location>
</feature>
<organism evidence="8 9">
    <name type="scientific">Araneus ventricosus</name>
    <name type="common">Orbweaver spider</name>
    <name type="synonym">Epeira ventricosa</name>
    <dbReference type="NCBI Taxonomy" id="182803"/>
    <lineage>
        <taxon>Eukaryota</taxon>
        <taxon>Metazoa</taxon>
        <taxon>Ecdysozoa</taxon>
        <taxon>Arthropoda</taxon>
        <taxon>Chelicerata</taxon>
        <taxon>Arachnida</taxon>
        <taxon>Araneae</taxon>
        <taxon>Araneomorphae</taxon>
        <taxon>Entelegynae</taxon>
        <taxon>Araneoidea</taxon>
        <taxon>Araneidae</taxon>
        <taxon>Araneus</taxon>
    </lineage>
</organism>
<keyword evidence="3 7" id="KW-0812">Transmembrane</keyword>
<dbReference type="PROSITE" id="PS01022">
    <property type="entry name" value="PTR2_1"/>
    <property type="match status" value="1"/>
</dbReference>
<feature type="transmembrane region" description="Helical" evidence="7">
    <location>
        <begin position="80"/>
        <end position="100"/>
    </location>
</feature>
<protein>
    <submittedName>
        <fullName evidence="8">Solute carrier family 15 member 2</fullName>
    </submittedName>
</protein>
<dbReference type="InterPro" id="IPR000109">
    <property type="entry name" value="POT_fam"/>
</dbReference>
<feature type="transmembrane region" description="Helical" evidence="7">
    <location>
        <begin position="620"/>
        <end position="641"/>
    </location>
</feature>
<evidence type="ECO:0000256" key="6">
    <source>
        <dbReference type="ARBA" id="ARBA00023136"/>
    </source>
</evidence>
<evidence type="ECO:0000256" key="2">
    <source>
        <dbReference type="ARBA" id="ARBA00005982"/>
    </source>
</evidence>
<dbReference type="SUPFAM" id="SSF103473">
    <property type="entry name" value="MFS general substrate transporter"/>
    <property type="match status" value="1"/>
</dbReference>
<dbReference type="OrthoDB" id="6417716at2759"/>
<keyword evidence="4" id="KW-0813">Transport</keyword>